<evidence type="ECO:0000256" key="4">
    <source>
        <dbReference type="ARBA" id="ARBA00023002"/>
    </source>
</evidence>
<evidence type="ECO:0000313" key="8">
    <source>
        <dbReference type="Proteomes" id="UP001240447"/>
    </source>
</evidence>
<keyword evidence="3" id="KW-0274">FAD</keyword>
<keyword evidence="2" id="KW-0285">Flavoprotein</keyword>
<dbReference type="PRINTS" id="PR00368">
    <property type="entry name" value="FADPNR"/>
</dbReference>
<dbReference type="Gene3D" id="3.50.50.100">
    <property type="match status" value="1"/>
</dbReference>
<comment type="caution">
    <text evidence="7">The sequence shown here is derived from an EMBL/GenBank/DDBJ whole genome shotgun (WGS) entry which is preliminary data.</text>
</comment>
<dbReference type="SUPFAM" id="SSF51905">
    <property type="entry name" value="FAD/NAD(P)-binding domain"/>
    <property type="match status" value="1"/>
</dbReference>
<dbReference type="InterPro" id="IPR036188">
    <property type="entry name" value="FAD/NAD-bd_sf"/>
</dbReference>
<feature type="domain" description="FAD/NAD(P)-binding" evidence="6">
    <location>
        <begin position="5"/>
        <end position="288"/>
    </location>
</feature>
<dbReference type="Proteomes" id="UP001240447">
    <property type="component" value="Unassembled WGS sequence"/>
</dbReference>
<dbReference type="EMBL" id="JAUSQM010000001">
    <property type="protein sequence ID" value="MDP9822937.1"/>
    <property type="molecule type" value="Genomic_DNA"/>
</dbReference>
<accession>A0ABT9NR84</accession>
<reference evidence="7 8" key="1">
    <citation type="submission" date="2023-07" db="EMBL/GenBank/DDBJ databases">
        <title>Sequencing the genomes of 1000 actinobacteria strains.</title>
        <authorList>
            <person name="Klenk H.-P."/>
        </authorList>
    </citation>
    <scope>NUCLEOTIDE SEQUENCE [LARGE SCALE GENOMIC DNA]</scope>
    <source>
        <strain evidence="7 8">GD13</strain>
    </source>
</reference>
<protein>
    <submittedName>
        <fullName evidence="7">NADH dehydrogenase FAD-containing subunit</fullName>
    </submittedName>
</protein>
<feature type="region of interest" description="Disordered" evidence="5">
    <location>
        <begin position="204"/>
        <end position="225"/>
    </location>
</feature>
<evidence type="ECO:0000259" key="6">
    <source>
        <dbReference type="Pfam" id="PF07992"/>
    </source>
</evidence>
<dbReference type="PANTHER" id="PTHR43735">
    <property type="entry name" value="APOPTOSIS-INDUCING FACTOR 1"/>
    <property type="match status" value="1"/>
</dbReference>
<comment type="similarity">
    <text evidence="1">Belongs to the FAD-dependent oxidoreductase family.</text>
</comment>
<dbReference type="RefSeq" id="WP_068116334.1">
    <property type="nucleotide sequence ID" value="NZ_CCXJ01000017.1"/>
</dbReference>
<dbReference type="PRINTS" id="PR00469">
    <property type="entry name" value="PNDRDTASEII"/>
</dbReference>
<gene>
    <name evidence="7" type="ORF">J2S59_002746</name>
</gene>
<evidence type="ECO:0000256" key="5">
    <source>
        <dbReference type="SAM" id="MobiDB-lite"/>
    </source>
</evidence>
<dbReference type="Pfam" id="PF07992">
    <property type="entry name" value="Pyr_redox_2"/>
    <property type="match status" value="1"/>
</dbReference>
<keyword evidence="8" id="KW-1185">Reference proteome</keyword>
<evidence type="ECO:0000256" key="1">
    <source>
        <dbReference type="ARBA" id="ARBA00006442"/>
    </source>
</evidence>
<name>A0ABT9NR84_9ACTN</name>
<proteinExistence type="inferred from homology"/>
<evidence type="ECO:0000256" key="2">
    <source>
        <dbReference type="ARBA" id="ARBA00022630"/>
    </source>
</evidence>
<dbReference type="PANTHER" id="PTHR43735:SF3">
    <property type="entry name" value="FERROPTOSIS SUPPRESSOR PROTEIN 1"/>
    <property type="match status" value="1"/>
</dbReference>
<organism evidence="7 8">
    <name type="scientific">Nocardioides massiliensis</name>
    <dbReference type="NCBI Taxonomy" id="1325935"/>
    <lineage>
        <taxon>Bacteria</taxon>
        <taxon>Bacillati</taxon>
        <taxon>Actinomycetota</taxon>
        <taxon>Actinomycetes</taxon>
        <taxon>Propionibacteriales</taxon>
        <taxon>Nocardioidaceae</taxon>
        <taxon>Nocardioides</taxon>
    </lineage>
</organism>
<evidence type="ECO:0000256" key="3">
    <source>
        <dbReference type="ARBA" id="ARBA00022827"/>
    </source>
</evidence>
<dbReference type="InterPro" id="IPR023753">
    <property type="entry name" value="FAD/NAD-binding_dom"/>
</dbReference>
<keyword evidence="4" id="KW-0560">Oxidoreductase</keyword>
<sequence length="378" mass="40493">MTRPRVVVAGLGDSGLLTAIHLARHADVVGVSTKPGLVSGQELGLRLARPDEWARDYRIGFDRFRAARSVRTVHGTLSGLDVAGRRVTVTLPDGASEHLTYDALVVATGVRNGFWRRPDLQTVAEVEADLLAAHRRLAESGSIVVVGGGAAAVSAAGNLAARWPDTRVDLYFPGERALPHHHGRVWSAVRARLERLGVGIHPGHRAELPAGGAPTEITSGPVRWSTGQEPVRADAVIWAVGAVRPNTDWLPPALLDDAGFVRVGPDLRVPDAPGVYAVGDVAATDPLRTSARNKGHQVVAHNVRAELAGRTLRTYQAPRRRWGSVLGPQPDGLVVFAPDGRGFRIPRPVVRGVLQPVIVRWGIYRGIRRRGAAVDEGT</sequence>
<evidence type="ECO:0000313" key="7">
    <source>
        <dbReference type="EMBL" id="MDP9822937.1"/>
    </source>
</evidence>